<dbReference type="InterPro" id="IPR000033">
    <property type="entry name" value="LDLR_classB_rpt"/>
</dbReference>
<dbReference type="PRINTS" id="PR00261">
    <property type="entry name" value="LDLRECEPTOR"/>
</dbReference>
<dbReference type="CDD" id="cd00054">
    <property type="entry name" value="EGF_CA"/>
    <property type="match status" value="1"/>
</dbReference>
<gene>
    <name evidence="21" type="ORF">EB796_001979</name>
</gene>
<dbReference type="InterPro" id="IPR036055">
    <property type="entry name" value="LDL_receptor-like_sf"/>
</dbReference>
<dbReference type="FunFam" id="2.120.10.30:FF:000241">
    <property type="entry name" value="Low-density lipoprotein receptor-related protein 6"/>
    <property type="match status" value="1"/>
</dbReference>
<dbReference type="GO" id="GO:0042562">
    <property type="term" value="F:hormone binding"/>
    <property type="evidence" value="ECO:0007669"/>
    <property type="project" value="TreeGrafter"/>
</dbReference>
<proteinExistence type="inferred from homology"/>
<feature type="repeat" description="LDL-receptor class B" evidence="19">
    <location>
        <begin position="1153"/>
        <end position="1197"/>
    </location>
</feature>
<dbReference type="CDD" id="cd00112">
    <property type="entry name" value="LDLa"/>
    <property type="match status" value="10"/>
</dbReference>
<evidence type="ECO:0000256" key="17">
    <source>
        <dbReference type="PROSITE-ProRule" id="PRU00076"/>
    </source>
</evidence>
<dbReference type="InterPro" id="IPR011042">
    <property type="entry name" value="6-blade_b-propeller_TolB-like"/>
</dbReference>
<keyword evidence="3" id="KW-1003">Cell membrane</keyword>
<comment type="caution">
    <text evidence="21">The sequence shown here is derived from an EMBL/GenBank/DDBJ whole genome shotgun (WGS) entry which is preliminary data.</text>
</comment>
<dbReference type="Pfam" id="PF00057">
    <property type="entry name" value="Ldl_recept_a"/>
    <property type="match status" value="8"/>
</dbReference>
<dbReference type="InterPro" id="IPR000742">
    <property type="entry name" value="EGF"/>
</dbReference>
<dbReference type="GO" id="GO:0005905">
    <property type="term" value="C:clathrin-coated pit"/>
    <property type="evidence" value="ECO:0007669"/>
    <property type="project" value="UniProtKB-KW"/>
</dbReference>
<dbReference type="SMART" id="SM00179">
    <property type="entry name" value="EGF_CA"/>
    <property type="match status" value="1"/>
</dbReference>
<dbReference type="InterPro" id="IPR056588">
    <property type="entry name" value="EGF_LRP2"/>
</dbReference>
<feature type="disulfide bond" evidence="18">
    <location>
        <begin position="897"/>
        <end position="909"/>
    </location>
</feature>
<evidence type="ECO:0000256" key="4">
    <source>
        <dbReference type="ARBA" id="ARBA00022536"/>
    </source>
</evidence>
<evidence type="ECO:0000256" key="1">
    <source>
        <dbReference type="ARBA" id="ARBA00004251"/>
    </source>
</evidence>
<feature type="disulfide bond" evidence="17">
    <location>
        <begin position="1065"/>
        <end position="1075"/>
    </location>
</feature>
<keyword evidence="15" id="KW-0325">Glycoprotein</keyword>
<evidence type="ECO:0000256" key="8">
    <source>
        <dbReference type="ARBA" id="ARBA00022737"/>
    </source>
</evidence>
<dbReference type="EMBL" id="VXIV02000217">
    <property type="protein sequence ID" value="KAF6039723.1"/>
    <property type="molecule type" value="Genomic_DNA"/>
</dbReference>
<dbReference type="InterPro" id="IPR001881">
    <property type="entry name" value="EGF-like_Ca-bd_dom"/>
</dbReference>
<comment type="similarity">
    <text evidence="2">Belongs to the LDLR family.</text>
</comment>
<evidence type="ECO:0000256" key="9">
    <source>
        <dbReference type="ARBA" id="ARBA00022837"/>
    </source>
</evidence>
<dbReference type="InterPro" id="IPR026823">
    <property type="entry name" value="cEGF"/>
</dbReference>
<dbReference type="InterPro" id="IPR000152">
    <property type="entry name" value="EGF-type_Asp/Asn_hydroxyl_site"/>
</dbReference>
<evidence type="ECO:0000256" key="19">
    <source>
        <dbReference type="PROSITE-ProRule" id="PRU00461"/>
    </source>
</evidence>
<feature type="disulfide bond" evidence="18">
    <location>
        <begin position="830"/>
        <end position="845"/>
    </location>
</feature>
<dbReference type="FunFam" id="4.10.400.10:FF:000034">
    <property type="entry name" value="Low-density lipoprotein receptor-related protein 2"/>
    <property type="match status" value="1"/>
</dbReference>
<dbReference type="SUPFAM" id="SSF57424">
    <property type="entry name" value="LDL receptor-like module"/>
    <property type="match status" value="11"/>
</dbReference>
<dbReference type="InterPro" id="IPR051221">
    <property type="entry name" value="LDLR-related"/>
</dbReference>
<dbReference type="InterPro" id="IPR018097">
    <property type="entry name" value="EGF_Ca-bd_CS"/>
</dbReference>
<keyword evidence="10" id="KW-1133">Transmembrane helix</keyword>
<evidence type="ECO:0000313" key="22">
    <source>
        <dbReference type="Proteomes" id="UP000593567"/>
    </source>
</evidence>
<dbReference type="FunFam" id="4.10.400.10:FF:000002">
    <property type="entry name" value="Low-density lipoprotein receptor-related protein 1"/>
    <property type="match status" value="1"/>
</dbReference>
<keyword evidence="4 17" id="KW-0245">EGF-like domain</keyword>
<keyword evidence="14" id="KW-0168">Coated pit</keyword>
<dbReference type="PANTHER" id="PTHR22722">
    <property type="entry name" value="LOW-DENSITY LIPOPROTEIN RECEPTOR-RELATED PROTEIN 2-RELATED"/>
    <property type="match status" value="1"/>
</dbReference>
<comment type="subcellular location">
    <subcellularLocation>
        <location evidence="1">Cell membrane</location>
        <topology evidence="1">Single-pass type I membrane protein</topology>
    </subcellularLocation>
    <subcellularLocation>
        <location evidence="16">Membrane</location>
        <location evidence="16">Coated pit</location>
    </subcellularLocation>
</comment>
<evidence type="ECO:0000256" key="13">
    <source>
        <dbReference type="ARBA" id="ARBA00023170"/>
    </source>
</evidence>
<feature type="disulfide bond" evidence="18">
    <location>
        <begin position="811"/>
        <end position="823"/>
    </location>
</feature>
<dbReference type="Pfam" id="PF14670">
    <property type="entry name" value="FXa_inhibition"/>
    <property type="match status" value="1"/>
</dbReference>
<evidence type="ECO:0000256" key="5">
    <source>
        <dbReference type="ARBA" id="ARBA00022583"/>
    </source>
</evidence>
<dbReference type="PROSITE" id="PS01209">
    <property type="entry name" value="LDLRA_1"/>
    <property type="match status" value="6"/>
</dbReference>
<evidence type="ECO:0000256" key="16">
    <source>
        <dbReference type="ARBA" id="ARBA00037878"/>
    </source>
</evidence>
<keyword evidence="7" id="KW-0732">Signal</keyword>
<evidence type="ECO:0000256" key="6">
    <source>
        <dbReference type="ARBA" id="ARBA00022692"/>
    </source>
</evidence>
<dbReference type="SMART" id="SM00192">
    <property type="entry name" value="LDLa"/>
    <property type="match status" value="12"/>
</dbReference>
<name>A0A7J7KNL1_BUGNE</name>
<dbReference type="SMART" id="SM00181">
    <property type="entry name" value="EGF"/>
    <property type="match status" value="6"/>
</dbReference>
<feature type="disulfide bond" evidence="18">
    <location>
        <begin position="945"/>
        <end position="963"/>
    </location>
</feature>
<dbReference type="Pfam" id="PF00058">
    <property type="entry name" value="Ldl_recept_b"/>
    <property type="match status" value="3"/>
</dbReference>
<dbReference type="Pfam" id="PF24468">
    <property type="entry name" value="EGF_LRP2"/>
    <property type="match status" value="1"/>
</dbReference>
<keyword evidence="9" id="KW-0106">Calcium</keyword>
<feature type="disulfide bond" evidence="18">
    <location>
        <begin position="1440"/>
        <end position="1455"/>
    </location>
</feature>
<dbReference type="PROSITE" id="PS50026">
    <property type="entry name" value="EGF_3"/>
    <property type="match status" value="1"/>
</dbReference>
<dbReference type="GO" id="GO:0016324">
    <property type="term" value="C:apical plasma membrane"/>
    <property type="evidence" value="ECO:0007669"/>
    <property type="project" value="TreeGrafter"/>
</dbReference>
<dbReference type="Gene3D" id="2.10.25.10">
    <property type="entry name" value="Laminin"/>
    <property type="match status" value="2"/>
</dbReference>
<keyword evidence="8" id="KW-0677">Repeat</keyword>
<organism evidence="21 22">
    <name type="scientific">Bugula neritina</name>
    <name type="common">Brown bryozoan</name>
    <name type="synonym">Sertularia neritina</name>
    <dbReference type="NCBI Taxonomy" id="10212"/>
    <lineage>
        <taxon>Eukaryota</taxon>
        <taxon>Metazoa</taxon>
        <taxon>Spiralia</taxon>
        <taxon>Lophotrochozoa</taxon>
        <taxon>Bryozoa</taxon>
        <taxon>Gymnolaemata</taxon>
        <taxon>Cheilostomatida</taxon>
        <taxon>Flustrina</taxon>
        <taxon>Buguloidea</taxon>
        <taxon>Bugulidae</taxon>
        <taxon>Bugula</taxon>
    </lineage>
</organism>
<evidence type="ECO:0000256" key="7">
    <source>
        <dbReference type="ARBA" id="ARBA00022729"/>
    </source>
</evidence>
<evidence type="ECO:0000256" key="2">
    <source>
        <dbReference type="ARBA" id="ARBA00009939"/>
    </source>
</evidence>
<evidence type="ECO:0000259" key="20">
    <source>
        <dbReference type="PROSITE" id="PS50026"/>
    </source>
</evidence>
<dbReference type="GO" id="GO:0006898">
    <property type="term" value="P:receptor-mediated endocytosis"/>
    <property type="evidence" value="ECO:0007669"/>
    <property type="project" value="TreeGrafter"/>
</dbReference>
<dbReference type="PANTHER" id="PTHR22722:SF14">
    <property type="entry name" value="MEGALIN, ISOFORM A"/>
    <property type="match status" value="1"/>
</dbReference>
<dbReference type="PROSITE" id="PS50068">
    <property type="entry name" value="LDLRA_2"/>
    <property type="match status" value="10"/>
</dbReference>
<feature type="repeat" description="LDL-receptor class B" evidence="19">
    <location>
        <begin position="1240"/>
        <end position="1283"/>
    </location>
</feature>
<keyword evidence="5" id="KW-0254">Endocytosis</keyword>
<keyword evidence="13" id="KW-0675">Receptor</keyword>
<feature type="repeat" description="LDL-receptor class B" evidence="19">
    <location>
        <begin position="1198"/>
        <end position="1239"/>
    </location>
</feature>
<dbReference type="FunFam" id="2.10.25.10:FF:000009">
    <property type="entry name" value="Low-density lipoprotein receptor isoform 1"/>
    <property type="match status" value="1"/>
</dbReference>
<accession>A0A7J7KNL1</accession>
<feature type="disulfide bond" evidence="18">
    <location>
        <begin position="818"/>
        <end position="836"/>
    </location>
</feature>
<feature type="disulfide bond" evidence="18">
    <location>
        <begin position="791"/>
        <end position="806"/>
    </location>
</feature>
<dbReference type="SUPFAM" id="SSF63825">
    <property type="entry name" value="YWTD domain"/>
    <property type="match status" value="3"/>
</dbReference>
<dbReference type="Proteomes" id="UP000593567">
    <property type="component" value="Unassembled WGS sequence"/>
</dbReference>
<dbReference type="PROSITE" id="PS00010">
    <property type="entry name" value="ASX_HYDROXYL"/>
    <property type="match status" value="1"/>
</dbReference>
<feature type="domain" description="EGF-like" evidence="20">
    <location>
        <begin position="1061"/>
        <end position="1100"/>
    </location>
</feature>
<evidence type="ECO:0000256" key="18">
    <source>
        <dbReference type="PROSITE-ProRule" id="PRU00124"/>
    </source>
</evidence>
<evidence type="ECO:0000256" key="14">
    <source>
        <dbReference type="ARBA" id="ARBA00023176"/>
    </source>
</evidence>
<sequence length="1502" mass="167304">MLYGVELSNISLGKNSLVPIPRVNNIVSVAYHRQPSTSSGNLYWADVVAGTIEVCKTDGSQRMLIHQINASQHNQLLSIALHPSKGKLFFLESAFGVSVMTPGKSNPAVIYRDSGGIVNIAVDVTHNRLFVCTGNQQIVYMSIDDFIPHNISLDSPYHCSSIAVFGNKIAYSYTNKIWLRDIESNYVSPPVSTRASVTDLAFANKDLHDFIGDNPCAEDNGGCEGLCLFNGDPSAESHCACAMGVLDADGKSCADLKDFLVYSKVTAIEYHNIGVNSTNSNAPSPYPKLSNNKTLNVIALATDTDRQRIYFSDIQRRAISWASYDGKQTADIITNVGSVEGLAYDRNLLYFTYQSSSDSNLPAIKYVNLNLKADDPGRLKLVVELSRLDAPRAIAVHSCSGYIFWSNWNEGSPSIQRAETSGAKFTSIITTDIVIPNGLAIDHKMEKIFWADASLDKIEMCGFLGQDRKIIHQQVSPHIFAMAIHGDYLYWTDWMQRSVRRAYKLSGSLNQTLVTKVPQQLMGIAIASNITCHASPCYSSPCQQTCTVLGNGESYTCGCFEGYIADPLNSSLCLLNAQGCKEEFLCHGDCIPWELTCDGVNHCIPKSENTFPADEDPYFCATRICPEPKFFTCRNQRCIHANKTCDKRDDCGDLSDEFDCKYEITACDNETEFLCSDKQRCIPLVNLCDRIPQCWDKSDELPPHCNSSQSSFVDCSVFEHPFYGEYRNGVKCEHTPVCILEEWKCDGHNDCWDNSDEADCEKVTTCSSDTEFECQGEDLTGIKCIQRAWICDGEMDCLDGSDEVMCGPVTCPVSDFTCSYGECIPLKWKCDSEVDCHDGSDEADCTERVPAHNCSDAEFECLDKKFCVNKDYMCDGEMDCVDGSDESSQLGCQHSDCPDNEFLCGNGLCVPRHFLCDRTNDCLDNSDEPNTCVYTSCDLETQFVCKNGDCIPMASHCDGWPDCVDGSDEGVATCPPRLPNECPKGQWKCPYGGCLNETKLCDGFLDCNLIDEVGCSTAFSMNATKGMVGVTNFVLMRRLDFHCGCYLPGFTMSSDNRTCVDVNECVEQFPCSQTCVNEHGSYFCRCAAGYQLRDDKRTCRAIKGADGYLLVANRYYIRKLSLQIDSNVNRSVQSLLAHNLLNAVGLDYDWLEQKIYWTDVTTEQQKISRMDFNGENMEVLHSVTTKHPDGLAVDWIGRNIYWSDNVLNTIEVSRLDSRHRKVLLRGISEPRSLQLHPAKGYLFYTDWGQGAHIGRANMDGTSQKRIIEDNVGWPNALAVDTYADRLFFGDAKLNYIAMTDLEGQNKRMILSTGVNHIFSLAVFEDSLYWSDWGQKKVYRVDKLTGSFVETLTSSLIHRPMELRVVHELNQATKGDNPCDKLNCHGLCLFKPFKTGVQATCACPEEYTLAADGRTCLSNCNALSRFECFEGTQCLHITQKCDGHLDCWDGSDEKYCIGKSQCGKPFQFHCQPGADSVCVDAEKMCDGQFDCPQGYDEKNFEVF</sequence>
<feature type="disulfide bond" evidence="18">
    <location>
        <begin position="745"/>
        <end position="760"/>
    </location>
</feature>
<comment type="caution">
    <text evidence="17">Lacks conserved residue(s) required for the propagation of feature annotation.</text>
</comment>
<dbReference type="PROSITE" id="PS51120">
    <property type="entry name" value="LDLRB"/>
    <property type="match status" value="4"/>
</dbReference>
<evidence type="ECO:0000256" key="12">
    <source>
        <dbReference type="ARBA" id="ARBA00023157"/>
    </source>
</evidence>
<dbReference type="SUPFAM" id="SSF57196">
    <property type="entry name" value="EGF/Laminin"/>
    <property type="match status" value="2"/>
</dbReference>
<dbReference type="SMART" id="SM00135">
    <property type="entry name" value="LY"/>
    <property type="match status" value="10"/>
</dbReference>
<feature type="disulfide bond" evidence="18">
    <location>
        <begin position="633"/>
        <end position="651"/>
    </location>
</feature>
<dbReference type="InterPro" id="IPR002172">
    <property type="entry name" value="LDrepeatLR_classA_rpt"/>
</dbReference>
<feature type="disulfide bond" evidence="18">
    <location>
        <begin position="904"/>
        <end position="922"/>
    </location>
</feature>
<dbReference type="OrthoDB" id="72419at2759"/>
<dbReference type="Gene3D" id="4.10.400.10">
    <property type="entry name" value="Low-density Lipoprotein Receptor"/>
    <property type="match status" value="10"/>
</dbReference>
<evidence type="ECO:0000256" key="11">
    <source>
        <dbReference type="ARBA" id="ARBA00023136"/>
    </source>
</evidence>
<dbReference type="GO" id="GO:0043235">
    <property type="term" value="C:receptor complex"/>
    <property type="evidence" value="ECO:0007669"/>
    <property type="project" value="TreeGrafter"/>
</dbReference>
<keyword evidence="11" id="KW-0472">Membrane</keyword>
<keyword evidence="12 17" id="KW-1015">Disulfide bond</keyword>
<feature type="repeat" description="LDL-receptor class B" evidence="19">
    <location>
        <begin position="401"/>
        <end position="445"/>
    </location>
</feature>
<protein>
    <submittedName>
        <fullName evidence="21">LRP1</fullName>
    </submittedName>
</protein>
<evidence type="ECO:0000256" key="10">
    <source>
        <dbReference type="ARBA" id="ARBA00022989"/>
    </source>
</evidence>
<dbReference type="PROSITE" id="PS01186">
    <property type="entry name" value="EGF_2"/>
    <property type="match status" value="1"/>
</dbReference>
<dbReference type="GO" id="GO:0005509">
    <property type="term" value="F:calcium ion binding"/>
    <property type="evidence" value="ECO:0007669"/>
    <property type="project" value="InterPro"/>
</dbReference>
<dbReference type="InterPro" id="IPR023415">
    <property type="entry name" value="LDLR_class-A_CS"/>
</dbReference>
<dbReference type="Pfam" id="PF12662">
    <property type="entry name" value="cEGF"/>
    <property type="match status" value="1"/>
</dbReference>
<feature type="disulfide bond" evidence="18">
    <location>
        <begin position="645"/>
        <end position="660"/>
    </location>
</feature>
<keyword evidence="6" id="KW-0812">Transmembrane</keyword>
<evidence type="ECO:0000256" key="15">
    <source>
        <dbReference type="ARBA" id="ARBA00023180"/>
    </source>
</evidence>
<keyword evidence="22" id="KW-1185">Reference proteome</keyword>
<dbReference type="Gene3D" id="4.10.1220.10">
    <property type="entry name" value="EGF-type module"/>
    <property type="match status" value="1"/>
</dbReference>
<dbReference type="Gene3D" id="2.120.10.30">
    <property type="entry name" value="TolB, C-terminal domain"/>
    <property type="match status" value="3"/>
</dbReference>
<evidence type="ECO:0000313" key="21">
    <source>
        <dbReference type="EMBL" id="KAF6039723.1"/>
    </source>
</evidence>
<dbReference type="PROSITE" id="PS01187">
    <property type="entry name" value="EGF_CA"/>
    <property type="match status" value="1"/>
</dbReference>
<reference evidence="21" key="1">
    <citation type="submission" date="2020-06" db="EMBL/GenBank/DDBJ databases">
        <title>Draft genome of Bugula neritina, a colonial animal packing powerful symbionts and potential medicines.</title>
        <authorList>
            <person name="Rayko M."/>
        </authorList>
    </citation>
    <scope>NUCLEOTIDE SEQUENCE [LARGE SCALE GENOMIC DNA]</scope>
    <source>
        <strain evidence="21">Kwan_BN1</strain>
    </source>
</reference>
<evidence type="ECO:0000256" key="3">
    <source>
        <dbReference type="ARBA" id="ARBA00022475"/>
    </source>
</evidence>